<dbReference type="InterPro" id="IPR051329">
    <property type="entry name" value="NIR_SIR_4Fe-4S"/>
</dbReference>
<dbReference type="AlphaFoldDB" id="A0A9W6MU02"/>
<evidence type="ECO:0000313" key="11">
    <source>
        <dbReference type="Proteomes" id="UP000758856"/>
    </source>
</evidence>
<dbReference type="Proteomes" id="UP001143400">
    <property type="component" value="Unassembled WGS sequence"/>
</dbReference>
<evidence type="ECO:0000259" key="8">
    <source>
        <dbReference type="Pfam" id="PF03460"/>
    </source>
</evidence>
<dbReference type="InterPro" id="IPR012798">
    <property type="entry name" value="Cbl_synth_CobG-like"/>
</dbReference>
<keyword evidence="1" id="KW-0004">4Fe-4S</keyword>
<dbReference type="GO" id="GO:0046872">
    <property type="term" value="F:metal ion binding"/>
    <property type="evidence" value="ECO:0007669"/>
    <property type="project" value="UniProtKB-KW"/>
</dbReference>
<evidence type="ECO:0000256" key="5">
    <source>
        <dbReference type="ARBA" id="ARBA00023004"/>
    </source>
</evidence>
<dbReference type="InterPro" id="IPR005117">
    <property type="entry name" value="NiRdtase/SiRdtase_haem-b_fer"/>
</dbReference>
<dbReference type="PANTHER" id="PTHR32439:SF9">
    <property type="entry name" value="BLR3264 PROTEIN"/>
    <property type="match status" value="1"/>
</dbReference>
<reference evidence="9" key="3">
    <citation type="submission" date="2023-01" db="EMBL/GenBank/DDBJ databases">
        <authorList>
            <person name="Sun Q."/>
            <person name="Evtushenko L."/>
        </authorList>
    </citation>
    <scope>NUCLEOTIDE SEQUENCE</scope>
    <source>
        <strain evidence="9">VKM B-1606</strain>
    </source>
</reference>
<comment type="caution">
    <text evidence="9">The sequence shown here is derived from an EMBL/GenBank/DDBJ whole genome shotgun (WGS) entry which is preliminary data.</text>
</comment>
<keyword evidence="6" id="KW-0411">Iron-sulfur</keyword>
<evidence type="ECO:0000313" key="12">
    <source>
        <dbReference type="Proteomes" id="UP001143400"/>
    </source>
</evidence>
<dbReference type="EC" id="1.14.13.83" evidence="10"/>
<evidence type="ECO:0000256" key="6">
    <source>
        <dbReference type="ARBA" id="ARBA00023014"/>
    </source>
</evidence>
<reference evidence="9" key="1">
    <citation type="journal article" date="2014" name="Int. J. Syst. Evol. Microbiol.">
        <title>Complete genome sequence of Corynebacterium casei LMG S-19264T (=DSM 44701T), isolated from a smear-ripened cheese.</title>
        <authorList>
            <consortium name="US DOE Joint Genome Institute (JGI-PGF)"/>
            <person name="Walter F."/>
            <person name="Albersmeier A."/>
            <person name="Kalinowski J."/>
            <person name="Ruckert C."/>
        </authorList>
    </citation>
    <scope>NUCLEOTIDE SEQUENCE</scope>
    <source>
        <strain evidence="9">VKM B-1606</strain>
    </source>
</reference>
<dbReference type="SUPFAM" id="SSF55124">
    <property type="entry name" value="Nitrite/Sulfite reductase N-terminal domain-like"/>
    <property type="match status" value="2"/>
</dbReference>
<evidence type="ECO:0000256" key="2">
    <source>
        <dbReference type="ARBA" id="ARBA00022617"/>
    </source>
</evidence>
<dbReference type="Proteomes" id="UP000758856">
    <property type="component" value="Unassembled WGS sequence"/>
</dbReference>
<feature type="domain" description="Nitrite/Sulfite reductase ferredoxin-like" evidence="8">
    <location>
        <begin position="18"/>
        <end position="75"/>
    </location>
</feature>
<dbReference type="InterPro" id="IPR006067">
    <property type="entry name" value="NO2/SO3_Rdtase_4Fe4S_dom"/>
</dbReference>
<feature type="domain" description="Nitrite/sulphite reductase 4Fe-4S" evidence="7">
    <location>
        <begin position="84"/>
        <end position="169"/>
    </location>
</feature>
<dbReference type="Gene3D" id="3.30.413.10">
    <property type="entry name" value="Sulfite Reductase Hemoprotein, domain 1"/>
    <property type="match status" value="1"/>
</dbReference>
<dbReference type="EMBL" id="BSFF01000010">
    <property type="protein sequence ID" value="GLK57777.1"/>
    <property type="molecule type" value="Genomic_DNA"/>
</dbReference>
<dbReference type="NCBIfam" id="TIGR02435">
    <property type="entry name" value="CobG"/>
    <property type="match status" value="1"/>
</dbReference>
<dbReference type="GO" id="GO:0020037">
    <property type="term" value="F:heme binding"/>
    <property type="evidence" value="ECO:0007669"/>
    <property type="project" value="InterPro"/>
</dbReference>
<keyword evidence="5" id="KW-0408">Iron</keyword>
<dbReference type="RefSeq" id="WP_204951479.1">
    <property type="nucleotide sequence ID" value="NZ_BSFF01000010.1"/>
</dbReference>
<evidence type="ECO:0000259" key="7">
    <source>
        <dbReference type="Pfam" id="PF01077"/>
    </source>
</evidence>
<dbReference type="GO" id="GO:0043818">
    <property type="term" value="F:precorrin-3B synthase activity"/>
    <property type="evidence" value="ECO:0007669"/>
    <property type="project" value="UniProtKB-EC"/>
</dbReference>
<evidence type="ECO:0000256" key="1">
    <source>
        <dbReference type="ARBA" id="ARBA00022485"/>
    </source>
</evidence>
<keyword evidence="3" id="KW-0479">Metal-binding</keyword>
<proteinExistence type="predicted"/>
<dbReference type="Pfam" id="PF01077">
    <property type="entry name" value="NIR_SIR"/>
    <property type="match status" value="1"/>
</dbReference>
<evidence type="ECO:0000313" key="10">
    <source>
        <dbReference type="EMBL" id="MBM7853011.1"/>
    </source>
</evidence>
<dbReference type="Pfam" id="PF03460">
    <property type="entry name" value="NIR_SIR_ferr"/>
    <property type="match status" value="2"/>
</dbReference>
<sequence>MAECPGIAHLAEMADGGLARVRTPGGRLSADQARGVADAAGTLGSGVIDLTNRANLQIRGLSLDAGPRLGERLAAVGLYVGGEADRRRNVLLDPLAGLDPTEIADLRPLAAALADALGSADVAADLSPKFSIALDGGGRAGLAATASDLTLLARRDGAGRGALALALAGRPLGVATEPETAVAAVLAVARAAAALGPDTRARDLAPHVVAADLVASGLAAPCGDVAWPAEVRPVFGALPASHAEGRAAVVVPVAVGRLDAGQLRWLAARADEDGEGALVLAPWSAVVLPGVAPARAADLLRRSDAVGFPPVAVVERLTVVACAGAPSCVRAREPAKGAGLALLARAAASGAAPLARVHLSACGKGCAGPADADLLLLGASDAPGWTLHAHAAPRRPGPAVGRLAEADADAILEWLAQRG</sequence>
<organism evidence="9 12">
    <name type="scientific">Methylopila capsulata</name>
    <dbReference type="NCBI Taxonomy" id="61654"/>
    <lineage>
        <taxon>Bacteria</taxon>
        <taxon>Pseudomonadati</taxon>
        <taxon>Pseudomonadota</taxon>
        <taxon>Alphaproteobacteria</taxon>
        <taxon>Hyphomicrobiales</taxon>
        <taxon>Methylopilaceae</taxon>
        <taxon>Methylopila</taxon>
    </lineage>
</organism>
<gene>
    <name evidence="9" type="ORF">GCM10008170_37970</name>
    <name evidence="10" type="ORF">JOD31_003262</name>
</gene>
<keyword evidence="11" id="KW-1185">Reference proteome</keyword>
<dbReference type="SUPFAM" id="SSF56014">
    <property type="entry name" value="Nitrite and sulphite reductase 4Fe-4S domain-like"/>
    <property type="match status" value="2"/>
</dbReference>
<feature type="domain" description="Nitrite/Sulfite reductase ferredoxin-like" evidence="8">
    <location>
        <begin position="245"/>
        <end position="302"/>
    </location>
</feature>
<reference evidence="10 11" key="2">
    <citation type="submission" date="2021-01" db="EMBL/GenBank/DDBJ databases">
        <title>Genomic Encyclopedia of Type Strains, Phase IV (KMG-IV): sequencing the most valuable type-strain genomes for metagenomic binning, comparative biology and taxonomic classification.</title>
        <authorList>
            <person name="Goeker M."/>
        </authorList>
    </citation>
    <scope>NUCLEOTIDE SEQUENCE [LARGE SCALE GENOMIC DNA]</scope>
    <source>
        <strain evidence="10 11">DSM 6130</strain>
    </source>
</reference>
<evidence type="ECO:0000256" key="3">
    <source>
        <dbReference type="ARBA" id="ARBA00022723"/>
    </source>
</evidence>
<keyword evidence="4 10" id="KW-0560">Oxidoreductase</keyword>
<protein>
    <submittedName>
        <fullName evidence="9">Precorrin-3B synthase</fullName>
        <ecNumber evidence="10">1.14.13.83</ecNumber>
    </submittedName>
</protein>
<accession>A0A9W6MU02</accession>
<evidence type="ECO:0000313" key="9">
    <source>
        <dbReference type="EMBL" id="GLK57777.1"/>
    </source>
</evidence>
<dbReference type="EMBL" id="JAFBCY010000004">
    <property type="protein sequence ID" value="MBM7853011.1"/>
    <property type="molecule type" value="Genomic_DNA"/>
</dbReference>
<dbReference type="Gene3D" id="3.90.480.10">
    <property type="entry name" value="Sulfite Reductase Hemoprotein,Domain 2"/>
    <property type="match status" value="1"/>
</dbReference>
<dbReference type="PANTHER" id="PTHR32439">
    <property type="entry name" value="FERREDOXIN--NITRITE REDUCTASE, CHLOROPLASTIC"/>
    <property type="match status" value="1"/>
</dbReference>
<evidence type="ECO:0000256" key="4">
    <source>
        <dbReference type="ARBA" id="ARBA00023002"/>
    </source>
</evidence>
<dbReference type="InterPro" id="IPR036136">
    <property type="entry name" value="Nit/Sulf_reduc_fer-like_dom_sf"/>
</dbReference>
<dbReference type="InterPro" id="IPR045854">
    <property type="entry name" value="NO2/SO3_Rdtase_4Fe4S_sf"/>
</dbReference>
<name>A0A9W6MU02_9HYPH</name>
<dbReference type="GO" id="GO:0051539">
    <property type="term" value="F:4 iron, 4 sulfur cluster binding"/>
    <property type="evidence" value="ECO:0007669"/>
    <property type="project" value="UniProtKB-KW"/>
</dbReference>
<keyword evidence="2" id="KW-0349">Heme</keyword>